<dbReference type="GeneID" id="78289705"/>
<evidence type="ECO:0000313" key="3">
    <source>
        <dbReference type="EMBL" id="SET91278.1"/>
    </source>
</evidence>
<evidence type="ECO:0000256" key="1">
    <source>
        <dbReference type="ARBA" id="ARBA00022747"/>
    </source>
</evidence>
<sequence length="113" mass="13409">MILNRNIYYYYVSNLRFNNYEYDWKLTNIKKCSTKLEYGLDASAIDYDGVHKYIRITDIDDSTNIFKDNDLTSPNYFDEKYRLKEGDILFARTGASVGKTYHYDINDGDLYFA</sequence>
<dbReference type="GO" id="GO:0003677">
    <property type="term" value="F:DNA binding"/>
    <property type="evidence" value="ECO:0007669"/>
    <property type="project" value="UniProtKB-KW"/>
</dbReference>
<dbReference type="GO" id="GO:0009307">
    <property type="term" value="P:DNA restriction-modification system"/>
    <property type="evidence" value="ECO:0007669"/>
    <property type="project" value="UniProtKB-KW"/>
</dbReference>
<protein>
    <submittedName>
        <fullName evidence="3">Type I restriction enzyme, S subunit</fullName>
    </submittedName>
</protein>
<dbReference type="InterPro" id="IPR044946">
    <property type="entry name" value="Restrct_endonuc_typeI_TRD_sf"/>
</dbReference>
<dbReference type="OrthoDB" id="9795776at2"/>
<name>A0A1I0I4T7_9FIRM</name>
<organism evidence="3 4">
    <name type="scientific">Thomasclavelia cocleata</name>
    <dbReference type="NCBI Taxonomy" id="69824"/>
    <lineage>
        <taxon>Bacteria</taxon>
        <taxon>Bacillati</taxon>
        <taxon>Bacillota</taxon>
        <taxon>Erysipelotrichia</taxon>
        <taxon>Erysipelotrichales</taxon>
        <taxon>Coprobacillaceae</taxon>
        <taxon>Thomasclavelia</taxon>
    </lineage>
</organism>
<dbReference type="EMBL" id="FOIN01000083">
    <property type="protein sequence ID" value="SET91278.1"/>
    <property type="molecule type" value="Genomic_DNA"/>
</dbReference>
<dbReference type="SUPFAM" id="SSF116734">
    <property type="entry name" value="DNA methylase specificity domain"/>
    <property type="match status" value="1"/>
</dbReference>
<evidence type="ECO:0000313" key="4">
    <source>
        <dbReference type="Proteomes" id="UP000198558"/>
    </source>
</evidence>
<dbReference type="AlphaFoldDB" id="A0A1I0I4T7"/>
<proteinExistence type="predicted"/>
<dbReference type="Gene3D" id="3.90.220.20">
    <property type="entry name" value="DNA methylase specificity domains"/>
    <property type="match status" value="1"/>
</dbReference>
<accession>A0A1I0I4T7</accession>
<reference evidence="4" key="1">
    <citation type="submission" date="2016-10" db="EMBL/GenBank/DDBJ databases">
        <authorList>
            <person name="Varghese N."/>
            <person name="Submissions S."/>
        </authorList>
    </citation>
    <scope>NUCLEOTIDE SEQUENCE [LARGE SCALE GENOMIC DNA]</scope>
    <source>
        <strain evidence="4">DSM 1551</strain>
    </source>
</reference>
<keyword evidence="1" id="KW-0680">Restriction system</keyword>
<gene>
    <name evidence="3" type="ORF">SAMN04489758_1832</name>
</gene>
<dbReference type="RefSeq" id="WP_092357162.1">
    <property type="nucleotide sequence ID" value="NZ_FOIN01000083.1"/>
</dbReference>
<dbReference type="Proteomes" id="UP000198558">
    <property type="component" value="Unassembled WGS sequence"/>
</dbReference>
<evidence type="ECO:0000256" key="2">
    <source>
        <dbReference type="ARBA" id="ARBA00023125"/>
    </source>
</evidence>
<keyword evidence="2" id="KW-0238">DNA-binding</keyword>
<keyword evidence="4" id="KW-1185">Reference proteome</keyword>